<dbReference type="AlphaFoldDB" id="A0A9D9H9U0"/>
<dbReference type="EMBL" id="JADIMP010000071">
    <property type="protein sequence ID" value="MBO8441662.1"/>
    <property type="molecule type" value="Genomic_DNA"/>
</dbReference>
<feature type="transmembrane region" description="Helical" evidence="1">
    <location>
        <begin position="151"/>
        <end position="171"/>
    </location>
</feature>
<reference evidence="2" key="1">
    <citation type="submission" date="2020-10" db="EMBL/GenBank/DDBJ databases">
        <authorList>
            <person name="Gilroy R."/>
        </authorList>
    </citation>
    <scope>NUCLEOTIDE SEQUENCE</scope>
    <source>
        <strain evidence="2">C6-149</strain>
    </source>
</reference>
<feature type="transmembrane region" description="Helical" evidence="1">
    <location>
        <begin position="226"/>
        <end position="244"/>
    </location>
</feature>
<evidence type="ECO:0000256" key="1">
    <source>
        <dbReference type="SAM" id="Phobius"/>
    </source>
</evidence>
<evidence type="ECO:0008006" key="4">
    <source>
        <dbReference type="Google" id="ProtNLM"/>
    </source>
</evidence>
<feature type="transmembrane region" description="Helical" evidence="1">
    <location>
        <begin position="109"/>
        <end position="131"/>
    </location>
</feature>
<evidence type="ECO:0000313" key="3">
    <source>
        <dbReference type="Proteomes" id="UP000823614"/>
    </source>
</evidence>
<organism evidence="2 3">
    <name type="scientific">Candidatus Gallilactobacillus intestinavium</name>
    <dbReference type="NCBI Taxonomy" id="2840838"/>
    <lineage>
        <taxon>Bacteria</taxon>
        <taxon>Bacillati</taxon>
        <taxon>Bacillota</taxon>
        <taxon>Bacilli</taxon>
        <taxon>Lactobacillales</taxon>
        <taxon>Lactobacillaceae</taxon>
        <taxon>Lactobacillaceae incertae sedis</taxon>
        <taxon>Candidatus Gallilactobacillus</taxon>
    </lineage>
</organism>
<feature type="transmembrane region" description="Helical" evidence="1">
    <location>
        <begin position="63"/>
        <end position="80"/>
    </location>
</feature>
<feature type="transmembrane region" description="Helical" evidence="1">
    <location>
        <begin position="9"/>
        <end position="27"/>
    </location>
</feature>
<name>A0A9D9H9U0_9LACO</name>
<feature type="transmembrane region" description="Helical" evidence="1">
    <location>
        <begin position="344"/>
        <end position="363"/>
    </location>
</feature>
<gene>
    <name evidence="2" type="ORF">IAA89_04440</name>
</gene>
<keyword evidence="1" id="KW-0472">Membrane</keyword>
<sequence length="390" mass="45231">MNGKRKNDIINLIYFTGLILIVSVQFFRNTTLTTILSPFYQIIMVVVIILFLIKYFLFQKNNFINILLFFTLEIIAIINYKHTSDGSFVYLIIAIFASKDIDGRKIVEFIFKLVSILLVFTIVLALLGKIPNYVYTYNVSGVSVTRQSLGMTYPTKLGATIMYMVFAYLLYKNFELNAFQKILIFVIAFIVKKVAYAKTAMILICLAGIIAIFYKPICHFLRKSNIVIPTVSLFIIFFSIHLAYHFNTSSQFYQMINSKVFSNRLYLGYVAAMTYPIKAFGQYIYMRGYGGQTGYLMNHGLLHTNYFFIDSFYLQALLIYGLVIFLITVGSIVYFAFRFNKERKFALVIVLLLIVLDNVYESYMFQCSFNFLALLLLANTDMFIYKRQKI</sequence>
<reference evidence="2" key="2">
    <citation type="journal article" date="2021" name="PeerJ">
        <title>Extensive microbial diversity within the chicken gut microbiome revealed by metagenomics and culture.</title>
        <authorList>
            <person name="Gilroy R."/>
            <person name="Ravi A."/>
            <person name="Getino M."/>
            <person name="Pursley I."/>
            <person name="Horton D.L."/>
            <person name="Alikhan N.F."/>
            <person name="Baker D."/>
            <person name="Gharbi K."/>
            <person name="Hall N."/>
            <person name="Watson M."/>
            <person name="Adriaenssens E.M."/>
            <person name="Foster-Nyarko E."/>
            <person name="Jarju S."/>
            <person name="Secka A."/>
            <person name="Antonio M."/>
            <person name="Oren A."/>
            <person name="Chaudhuri R.R."/>
            <person name="La Ragione R."/>
            <person name="Hildebrand F."/>
            <person name="Pallen M.J."/>
        </authorList>
    </citation>
    <scope>NUCLEOTIDE SEQUENCE</scope>
    <source>
        <strain evidence="2">C6-149</strain>
    </source>
</reference>
<keyword evidence="1" id="KW-1133">Transmembrane helix</keyword>
<feature type="transmembrane region" description="Helical" evidence="1">
    <location>
        <begin position="265"/>
        <end position="285"/>
    </location>
</feature>
<proteinExistence type="predicted"/>
<dbReference type="Proteomes" id="UP000823614">
    <property type="component" value="Unassembled WGS sequence"/>
</dbReference>
<accession>A0A9D9H9U0</accession>
<evidence type="ECO:0000313" key="2">
    <source>
        <dbReference type="EMBL" id="MBO8441662.1"/>
    </source>
</evidence>
<feature type="transmembrane region" description="Helical" evidence="1">
    <location>
        <begin position="39"/>
        <end position="56"/>
    </location>
</feature>
<comment type="caution">
    <text evidence="2">The sequence shown here is derived from an EMBL/GenBank/DDBJ whole genome shotgun (WGS) entry which is preliminary data.</text>
</comment>
<feature type="transmembrane region" description="Helical" evidence="1">
    <location>
        <begin position="183"/>
        <end position="214"/>
    </location>
</feature>
<feature type="transmembrane region" description="Helical" evidence="1">
    <location>
        <begin position="312"/>
        <end position="337"/>
    </location>
</feature>
<keyword evidence="1" id="KW-0812">Transmembrane</keyword>
<protein>
    <recommendedName>
        <fullName evidence="4">Polysaccharide polymerase</fullName>
    </recommendedName>
</protein>